<evidence type="ECO:0000313" key="6">
    <source>
        <dbReference type="EMBL" id="PSG90090.1"/>
    </source>
</evidence>
<dbReference type="OrthoDB" id="6399635at2"/>
<accession>A0A2T1NCB9</accession>
<feature type="domain" description="Thioredoxin" evidence="5">
    <location>
        <begin position="299"/>
        <end position="433"/>
    </location>
</feature>
<evidence type="ECO:0000256" key="3">
    <source>
        <dbReference type="ARBA" id="ARBA00023157"/>
    </source>
</evidence>
<keyword evidence="2" id="KW-0201">Cytochrome c-type biogenesis</keyword>
<dbReference type="InterPro" id="IPR013766">
    <property type="entry name" value="Thioredoxin_domain"/>
</dbReference>
<dbReference type="InterPro" id="IPR017937">
    <property type="entry name" value="Thioredoxin_CS"/>
</dbReference>
<keyword evidence="3" id="KW-1015">Disulfide bond</keyword>
<dbReference type="RefSeq" id="WP_106462231.1">
    <property type="nucleotide sequence ID" value="NZ_PXOQ01000007.1"/>
</dbReference>
<dbReference type="EMBL" id="PXOQ01000007">
    <property type="protein sequence ID" value="PSG90090.1"/>
    <property type="molecule type" value="Genomic_DNA"/>
</dbReference>
<comment type="subcellular location">
    <subcellularLocation>
        <location evidence="1">Cell envelope</location>
    </subcellularLocation>
</comment>
<dbReference type="Proteomes" id="UP000238426">
    <property type="component" value="Unassembled WGS sequence"/>
</dbReference>
<reference evidence="6 7" key="1">
    <citation type="submission" date="2018-03" db="EMBL/GenBank/DDBJ databases">
        <title>Mesoflavibacter sp. HG37 and Mesoflavibacter sp. HG96 sp.nov., two marine bacteria isolated from seawater of Western Pacific Ocean.</title>
        <authorList>
            <person name="Cheng H."/>
            <person name="Wu Y.-H."/>
            <person name="Guo L.-L."/>
            <person name="Xu X.-W."/>
        </authorList>
    </citation>
    <scope>NUCLEOTIDE SEQUENCE [LARGE SCALE GENOMIC DNA]</scope>
    <source>
        <strain evidence="6 7">KCTC 32269</strain>
    </source>
</reference>
<keyword evidence="4" id="KW-0676">Redox-active center</keyword>
<dbReference type="GO" id="GO:0030313">
    <property type="term" value="C:cell envelope"/>
    <property type="evidence" value="ECO:0007669"/>
    <property type="project" value="UniProtKB-SubCell"/>
</dbReference>
<name>A0A2T1NCB9_9FLAO</name>
<dbReference type="GO" id="GO:0017004">
    <property type="term" value="P:cytochrome complex assembly"/>
    <property type="evidence" value="ECO:0007669"/>
    <property type="project" value="UniProtKB-KW"/>
</dbReference>
<evidence type="ECO:0000256" key="1">
    <source>
        <dbReference type="ARBA" id="ARBA00004196"/>
    </source>
</evidence>
<sequence>MKKLFFLVFSLPMLVWSQHSVSGVFSPAKDYKIAILYKVTPTQLVYENHSAVDSLGQFHLTIKDQAEKGMYKVVYAMPQEEYNFDVIYNNEDVVVNFQTDKGSTFITSEENKLWQSYNKSMRLVNESLKNFFNSKNQSESNFLKLIKVLKQTQTEYEKAASNKLVSNFIVAKRPYFPTTYKNEATFIKEKKTHYFDYLDFKNIQLLNSSVLVEASFDYVYTFVDANNVNASLKENIDTLVAQIGAQNGFKNLILELLWRQFSSTKEEIANYIANQYLLEIVKETSNDALLAELNVLQQTSIGTKAPNFDFDNTSLYQLESSDYYIVAFWSSTCGHCLTEMPILQDFVKQQPKNKIEVIAIGLESEPEFWTKKIKEFKTFTHVYGEGKWENTIGDAYNVKATPTFFILNKSKEILAKPYDVAALKAFFTEKAEY</sequence>
<proteinExistence type="predicted"/>
<dbReference type="InterPro" id="IPR036249">
    <property type="entry name" value="Thioredoxin-like_sf"/>
</dbReference>
<dbReference type="PROSITE" id="PS00194">
    <property type="entry name" value="THIOREDOXIN_1"/>
    <property type="match status" value="1"/>
</dbReference>
<dbReference type="Pfam" id="PF13905">
    <property type="entry name" value="Thioredoxin_8"/>
    <property type="match status" value="1"/>
</dbReference>
<organism evidence="6 7">
    <name type="scientific">Aurantibacter aestuarii</name>
    <dbReference type="NCBI Taxonomy" id="1266046"/>
    <lineage>
        <taxon>Bacteria</taxon>
        <taxon>Pseudomonadati</taxon>
        <taxon>Bacteroidota</taxon>
        <taxon>Flavobacteriia</taxon>
        <taxon>Flavobacteriales</taxon>
        <taxon>Flavobacteriaceae</taxon>
        <taxon>Aurantibacter</taxon>
    </lineage>
</organism>
<dbReference type="SUPFAM" id="SSF52833">
    <property type="entry name" value="Thioredoxin-like"/>
    <property type="match status" value="1"/>
</dbReference>
<dbReference type="Gene3D" id="3.40.30.10">
    <property type="entry name" value="Glutaredoxin"/>
    <property type="match status" value="1"/>
</dbReference>
<dbReference type="PANTHER" id="PTHR42852:SF6">
    <property type="entry name" value="THIOL:DISULFIDE INTERCHANGE PROTEIN DSBE"/>
    <property type="match status" value="1"/>
</dbReference>
<protein>
    <submittedName>
        <fullName evidence="6">TlpA family protein disulfide reductase</fullName>
    </submittedName>
</protein>
<dbReference type="InterPro" id="IPR012336">
    <property type="entry name" value="Thioredoxin-like_fold"/>
</dbReference>
<keyword evidence="7" id="KW-1185">Reference proteome</keyword>
<evidence type="ECO:0000256" key="4">
    <source>
        <dbReference type="ARBA" id="ARBA00023284"/>
    </source>
</evidence>
<dbReference type="PANTHER" id="PTHR42852">
    <property type="entry name" value="THIOL:DISULFIDE INTERCHANGE PROTEIN DSBE"/>
    <property type="match status" value="1"/>
</dbReference>
<dbReference type="CDD" id="cd02966">
    <property type="entry name" value="TlpA_like_family"/>
    <property type="match status" value="1"/>
</dbReference>
<dbReference type="AlphaFoldDB" id="A0A2T1NCB9"/>
<comment type="caution">
    <text evidence="6">The sequence shown here is derived from an EMBL/GenBank/DDBJ whole genome shotgun (WGS) entry which is preliminary data.</text>
</comment>
<gene>
    <name evidence="6" type="ORF">C7H52_02105</name>
</gene>
<evidence type="ECO:0000256" key="2">
    <source>
        <dbReference type="ARBA" id="ARBA00022748"/>
    </source>
</evidence>
<dbReference type="InterPro" id="IPR050553">
    <property type="entry name" value="Thioredoxin_ResA/DsbE_sf"/>
</dbReference>
<evidence type="ECO:0000313" key="7">
    <source>
        <dbReference type="Proteomes" id="UP000238426"/>
    </source>
</evidence>
<dbReference type="PROSITE" id="PS51352">
    <property type="entry name" value="THIOREDOXIN_2"/>
    <property type="match status" value="1"/>
</dbReference>
<evidence type="ECO:0000259" key="5">
    <source>
        <dbReference type="PROSITE" id="PS51352"/>
    </source>
</evidence>